<comment type="caution">
    <text evidence="4">The sequence shown here is derived from an EMBL/GenBank/DDBJ whole genome shotgun (WGS) entry which is preliminary data.</text>
</comment>
<dbReference type="Gene3D" id="1.10.1660.10">
    <property type="match status" value="1"/>
</dbReference>
<dbReference type="AlphaFoldDB" id="A0A1Y4QQI6"/>
<sequence>MTYTIGEMSKMLNVSSSTIRYYDKEGLLPFVERTEGGIRVFKEKDYEFLKIIHCLKATGMQIKDIRKFILLVIQGDKTIDARLKLFQNQKNEVEKQIKQLEEALDTIKFKCWYYETAKSVGNTAFADSIPDEELPEDLRIIRQKIRSLE</sequence>
<keyword evidence="1" id="KW-0238">DNA-binding</keyword>
<dbReference type="SUPFAM" id="SSF46955">
    <property type="entry name" value="Putative DNA-binding domain"/>
    <property type="match status" value="1"/>
</dbReference>
<dbReference type="CDD" id="cd01109">
    <property type="entry name" value="HTH_YyaN"/>
    <property type="match status" value="1"/>
</dbReference>
<dbReference type="GO" id="GO:0003677">
    <property type="term" value="F:DNA binding"/>
    <property type="evidence" value="ECO:0007669"/>
    <property type="project" value="UniProtKB-KW"/>
</dbReference>
<dbReference type="PROSITE" id="PS50937">
    <property type="entry name" value="HTH_MERR_2"/>
    <property type="match status" value="1"/>
</dbReference>
<dbReference type="RefSeq" id="WP_087254023.1">
    <property type="nucleotide sequence ID" value="NZ_NFLB01000001.1"/>
</dbReference>
<dbReference type="SMART" id="SM00422">
    <property type="entry name" value="HTH_MERR"/>
    <property type="match status" value="1"/>
</dbReference>
<dbReference type="GO" id="GO:0003700">
    <property type="term" value="F:DNA-binding transcription factor activity"/>
    <property type="evidence" value="ECO:0007669"/>
    <property type="project" value="InterPro"/>
</dbReference>
<organism evidence="4 5">
    <name type="scientific">Thomasclavelia spiroformis</name>
    <dbReference type="NCBI Taxonomy" id="29348"/>
    <lineage>
        <taxon>Bacteria</taxon>
        <taxon>Bacillati</taxon>
        <taxon>Bacillota</taxon>
        <taxon>Erysipelotrichia</taxon>
        <taxon>Erysipelotrichales</taxon>
        <taxon>Coprobacillaceae</taxon>
        <taxon>Thomasclavelia</taxon>
    </lineage>
</organism>
<dbReference type="Pfam" id="PF13411">
    <property type="entry name" value="MerR_1"/>
    <property type="match status" value="1"/>
</dbReference>
<reference evidence="5" key="1">
    <citation type="submission" date="2017-04" db="EMBL/GenBank/DDBJ databases">
        <title>Function of individual gut microbiota members based on whole genome sequencing of pure cultures obtained from chicken caecum.</title>
        <authorList>
            <person name="Medvecky M."/>
            <person name="Cejkova D."/>
            <person name="Polansky O."/>
            <person name="Karasova D."/>
            <person name="Kubasova T."/>
            <person name="Cizek A."/>
            <person name="Rychlik I."/>
        </authorList>
    </citation>
    <scope>NUCLEOTIDE SEQUENCE [LARGE SCALE GENOMIC DNA]</scope>
    <source>
        <strain evidence="5">An149</strain>
    </source>
</reference>
<evidence type="ECO:0000256" key="2">
    <source>
        <dbReference type="SAM" id="Coils"/>
    </source>
</evidence>
<feature type="domain" description="HTH merR-type" evidence="3">
    <location>
        <begin position="2"/>
        <end position="71"/>
    </location>
</feature>
<dbReference type="InterPro" id="IPR047057">
    <property type="entry name" value="MerR_fam"/>
</dbReference>
<dbReference type="PANTHER" id="PTHR30204:SF82">
    <property type="entry name" value="TRANSCRIPTIONAL REGULATOR, MERR FAMILY"/>
    <property type="match status" value="1"/>
</dbReference>
<proteinExistence type="predicted"/>
<evidence type="ECO:0000256" key="1">
    <source>
        <dbReference type="ARBA" id="ARBA00023125"/>
    </source>
</evidence>
<dbReference type="InterPro" id="IPR009061">
    <property type="entry name" value="DNA-bd_dom_put_sf"/>
</dbReference>
<accession>A0A1Y4QQI6</accession>
<dbReference type="Proteomes" id="UP000196258">
    <property type="component" value="Unassembled WGS sequence"/>
</dbReference>
<evidence type="ECO:0000259" key="3">
    <source>
        <dbReference type="PROSITE" id="PS50937"/>
    </source>
</evidence>
<keyword evidence="2" id="KW-0175">Coiled coil</keyword>
<dbReference type="EMBL" id="NFLB01000001">
    <property type="protein sequence ID" value="OUQ06553.1"/>
    <property type="molecule type" value="Genomic_DNA"/>
</dbReference>
<dbReference type="PRINTS" id="PR00040">
    <property type="entry name" value="HTHMERR"/>
</dbReference>
<protein>
    <submittedName>
        <fullName evidence="4">MerR family transcriptional regulator</fullName>
    </submittedName>
</protein>
<dbReference type="PANTHER" id="PTHR30204">
    <property type="entry name" value="REDOX-CYCLING DRUG-SENSING TRANSCRIPTIONAL ACTIVATOR SOXR"/>
    <property type="match status" value="1"/>
</dbReference>
<evidence type="ECO:0000313" key="4">
    <source>
        <dbReference type="EMBL" id="OUQ06553.1"/>
    </source>
</evidence>
<dbReference type="PROSITE" id="PS00552">
    <property type="entry name" value="HTH_MERR_1"/>
    <property type="match status" value="1"/>
</dbReference>
<feature type="coiled-coil region" evidence="2">
    <location>
        <begin position="83"/>
        <end position="110"/>
    </location>
</feature>
<gene>
    <name evidence="4" type="ORF">B5E91_01110</name>
</gene>
<name>A0A1Y4QQI6_9FIRM</name>
<evidence type="ECO:0000313" key="5">
    <source>
        <dbReference type="Proteomes" id="UP000196258"/>
    </source>
</evidence>
<dbReference type="InterPro" id="IPR000551">
    <property type="entry name" value="MerR-type_HTH_dom"/>
</dbReference>